<dbReference type="OrthoDB" id="9790266at2"/>
<dbReference type="GO" id="GO:0016020">
    <property type="term" value="C:membrane"/>
    <property type="evidence" value="ECO:0007669"/>
    <property type="project" value="TreeGrafter"/>
</dbReference>
<dbReference type="NCBIfam" id="NF005495">
    <property type="entry name" value="PRK07109.1"/>
    <property type="match status" value="1"/>
</dbReference>
<evidence type="ECO:0000313" key="4">
    <source>
        <dbReference type="Proteomes" id="UP000280434"/>
    </source>
</evidence>
<keyword evidence="4" id="KW-1185">Reference proteome</keyword>
<keyword evidence="2" id="KW-0560">Oxidoreductase</keyword>
<comment type="similarity">
    <text evidence="1">Belongs to the short-chain dehydrogenases/reductases (SDR) family.</text>
</comment>
<dbReference type="RefSeq" id="WP_121279650.1">
    <property type="nucleotide sequence ID" value="NZ_RBZV01000008.1"/>
</dbReference>
<dbReference type="Gene3D" id="3.40.50.720">
    <property type="entry name" value="NAD(P)-binding Rossmann-like Domain"/>
    <property type="match status" value="1"/>
</dbReference>
<dbReference type="Proteomes" id="UP000280434">
    <property type="component" value="Unassembled WGS sequence"/>
</dbReference>
<dbReference type="EMBL" id="RBZV01000008">
    <property type="protein sequence ID" value="RKP45966.1"/>
    <property type="molecule type" value="Genomic_DNA"/>
</dbReference>
<dbReference type="PANTHER" id="PTHR44196">
    <property type="entry name" value="DEHYDROGENASE/REDUCTASE SDR FAMILY MEMBER 7B"/>
    <property type="match status" value="1"/>
</dbReference>
<reference evidence="3 4" key="1">
    <citation type="submission" date="2018-10" db="EMBL/GenBank/DDBJ databases">
        <title>Paraburkholderia sp. 7MK8-2, isolated from soil.</title>
        <authorList>
            <person name="Gao Z.-H."/>
            <person name="Qiu L.-H."/>
        </authorList>
    </citation>
    <scope>NUCLEOTIDE SEQUENCE [LARGE SCALE GENOMIC DNA]</scope>
    <source>
        <strain evidence="3 4">7MK8-2</strain>
    </source>
</reference>
<dbReference type="InterPro" id="IPR036291">
    <property type="entry name" value="NAD(P)-bd_dom_sf"/>
</dbReference>
<accession>A0A494XBT4</accession>
<dbReference type="PRINTS" id="PR00081">
    <property type="entry name" value="GDHRDH"/>
</dbReference>
<dbReference type="PANTHER" id="PTHR44196:SF1">
    <property type="entry name" value="DEHYDROGENASE_REDUCTASE SDR FAMILY MEMBER 7B"/>
    <property type="match status" value="1"/>
</dbReference>
<name>A0A494XBT4_9BURK</name>
<dbReference type="InterPro" id="IPR002347">
    <property type="entry name" value="SDR_fam"/>
</dbReference>
<dbReference type="GO" id="GO:0016491">
    <property type="term" value="F:oxidoreductase activity"/>
    <property type="evidence" value="ECO:0007669"/>
    <property type="project" value="UniProtKB-KW"/>
</dbReference>
<proteinExistence type="inferred from homology"/>
<dbReference type="Pfam" id="PF00106">
    <property type="entry name" value="adh_short"/>
    <property type="match status" value="1"/>
</dbReference>
<evidence type="ECO:0000313" key="3">
    <source>
        <dbReference type="EMBL" id="RKP45966.1"/>
    </source>
</evidence>
<gene>
    <name evidence="3" type="ORF">D7S89_18470</name>
</gene>
<protein>
    <submittedName>
        <fullName evidence="3">SDR family NAD(P)-dependent oxidoreductase</fullName>
    </submittedName>
</protein>
<evidence type="ECO:0000256" key="1">
    <source>
        <dbReference type="ARBA" id="ARBA00006484"/>
    </source>
</evidence>
<organism evidence="3 4">
    <name type="scientific">Trinickia fusca</name>
    <dbReference type="NCBI Taxonomy" id="2419777"/>
    <lineage>
        <taxon>Bacteria</taxon>
        <taxon>Pseudomonadati</taxon>
        <taxon>Pseudomonadota</taxon>
        <taxon>Betaproteobacteria</taxon>
        <taxon>Burkholderiales</taxon>
        <taxon>Burkholderiaceae</taxon>
        <taxon>Trinickia</taxon>
    </lineage>
</organism>
<dbReference type="SUPFAM" id="SSF51735">
    <property type="entry name" value="NAD(P)-binding Rossmann-fold domains"/>
    <property type="match status" value="1"/>
</dbReference>
<evidence type="ECO:0000256" key="2">
    <source>
        <dbReference type="ARBA" id="ARBA00023002"/>
    </source>
</evidence>
<comment type="caution">
    <text evidence="3">The sequence shown here is derived from an EMBL/GenBank/DDBJ whole genome shotgun (WGS) entry which is preliminary data.</text>
</comment>
<sequence>MPRSRRLRKVVVITGASTGVGRATALAFARLGADVALLARDVQTLEATASAARALGVAALSIALDASAADAVETAARQIEETLGPIDVWINHAMAVMFPPVARMTPAEFARVAEATYLSYVWGTMAALKRMSMRNRGVIVQVGSALAYHTIARRSASYGATHAIRGFTDALRRELLHERSRVRVTMVQMPPVNASQFDWTAARTSVTPCPVVPFYQPEAAAHAIVRAATHARHELQAGGVPIRAVAEHLSGTHRMRRLSDAEAKTTSASLWLDTHRSAAFGAAIALALLALLARKHPQRYS</sequence>
<dbReference type="AlphaFoldDB" id="A0A494XBT4"/>